<gene>
    <name evidence="1" type="ORF">A3B40_04790</name>
</gene>
<evidence type="ECO:0000313" key="2">
    <source>
        <dbReference type="Proteomes" id="UP000178040"/>
    </source>
</evidence>
<proteinExistence type="predicted"/>
<protein>
    <recommendedName>
        <fullName evidence="3">BrnT family toxin</fullName>
    </recommendedName>
</protein>
<reference evidence="1 2" key="1">
    <citation type="journal article" date="2016" name="Nat. Commun.">
        <title>Thousands of microbial genomes shed light on interconnected biogeochemical processes in an aquifer system.</title>
        <authorList>
            <person name="Anantharaman K."/>
            <person name="Brown C.T."/>
            <person name="Hug L.A."/>
            <person name="Sharon I."/>
            <person name="Castelle C.J."/>
            <person name="Probst A.J."/>
            <person name="Thomas B.C."/>
            <person name="Singh A."/>
            <person name="Wilkins M.J."/>
            <person name="Karaoz U."/>
            <person name="Brodie E.L."/>
            <person name="Williams K.H."/>
            <person name="Hubbard S.S."/>
            <person name="Banfield J.F."/>
        </authorList>
    </citation>
    <scope>NUCLEOTIDE SEQUENCE [LARGE SCALE GENOMIC DNA]</scope>
</reference>
<dbReference type="Pfam" id="PF04365">
    <property type="entry name" value="BrnT_toxin"/>
    <property type="match status" value="1"/>
</dbReference>
<comment type="caution">
    <text evidence="1">The sequence shown here is derived from an EMBL/GenBank/DDBJ whole genome shotgun (WGS) entry which is preliminary data.</text>
</comment>
<dbReference type="Proteomes" id="UP000178040">
    <property type="component" value="Unassembled WGS sequence"/>
</dbReference>
<dbReference type="Gene3D" id="3.10.450.530">
    <property type="entry name" value="Ribonuclease toxin, BrnT, of type II toxin-antitoxin system"/>
    <property type="match status" value="1"/>
</dbReference>
<sequence>MKILQEPLEFEWDKGNIEKNLKEHGVSDKEAEEAFESPKKYIFKDEKHSLLEDRYMVWGVTKRNRKLAVFFTLRAEKVRIISVRDMSRKERRAYEKKIQSNTKV</sequence>
<organism evidence="1 2">
    <name type="scientific">Candidatus Roizmanbacteria bacterium RIFCSPLOWO2_01_FULL_37_16</name>
    <dbReference type="NCBI Taxonomy" id="1802058"/>
    <lineage>
        <taxon>Bacteria</taxon>
        <taxon>Candidatus Roizmaniibacteriota</taxon>
    </lineage>
</organism>
<name>A0A1F7ILA8_9BACT</name>
<evidence type="ECO:0008006" key="3">
    <source>
        <dbReference type="Google" id="ProtNLM"/>
    </source>
</evidence>
<accession>A0A1F7ILA8</accession>
<evidence type="ECO:0000313" key="1">
    <source>
        <dbReference type="EMBL" id="OGK44164.1"/>
    </source>
</evidence>
<dbReference type="AlphaFoldDB" id="A0A1F7ILA8"/>
<dbReference type="InterPro" id="IPR007460">
    <property type="entry name" value="BrnT_toxin"/>
</dbReference>
<dbReference type="InterPro" id="IPR038573">
    <property type="entry name" value="BrnT_sf"/>
</dbReference>
<dbReference type="EMBL" id="MGAI01000034">
    <property type="protein sequence ID" value="OGK44164.1"/>
    <property type="molecule type" value="Genomic_DNA"/>
</dbReference>